<keyword evidence="1" id="KW-0134">Cell wall</keyword>
<dbReference type="InterPro" id="IPR046751">
    <property type="entry name" value="TED_2"/>
</dbReference>
<dbReference type="InterPro" id="IPR041033">
    <property type="entry name" value="SpaA_PFL_dom_1"/>
</dbReference>
<keyword evidence="6" id="KW-0472">Membrane</keyword>
<evidence type="ECO:0000256" key="4">
    <source>
        <dbReference type="ARBA" id="ARBA00023088"/>
    </source>
</evidence>
<sequence>MFKKLKRISKRAAAFTLSILTMFTTIASSAATVYAADGTLNFTAGESIHYGEYLTRKMTFDGNNTAYCVEPMRKTPPSGTYSYNLLSAGSSVRKALYYVPGGYGYDANIKNQCLSGWTSDNAYVIGHLVAAYLYNNGDENKAFYGAPQSYIDKAKEVVKRIQGLPNPPSAFKAFVVPGNGSQTIAGSWYRKPYGWIELKKAGVNTGLTEGNNNYSLKGAKYGVFQGNTQIAVLTTDENGYAKSGELEEGSYVIKELQSSPGYAIDIQAHDVTVTSEKVSTISVKEIPQNNPLKMLLQKADSEIEKNSPQGAASLEGAEFTMKYYTERSAADPALSGKVPVRTWVFRTDAEGKVSFTKDYFVSGDEFYYQNDGVTLCVPLGTVTIQETKAPEGYLLNDTVFVQQIVGDGQDESVSCYQTAKVPDQVIRGDLEFVKVSDGDLNRLANVPFSITSKTTGEKHVLVTDKNGYASTSAEWTKHTANTNAGHSSSDGIWFGTSEPDNSKGALLYDTYVIEEQRCGANEGMNLLKFEVTIYKDSTTVQLGTLTDDRIEIFTKALDQDTETQFSKADEKVTLIDTVEYEGLKRGQEYKIVGTLMDKETGKPIMIDGNPVTSEKTFKAKKSSGTTEVTFTFNGLSLAGKTVVVFEELYHEDLKLAVHADIQDEDQTIYFPKIGTTAKDSETEQHISCPDKEVTIVDTVSYENLIPGKEYKVTGVLMDKETQKELMINEQKVTAETVFVPEKSKGTVEMVFTFDGSALKGKTVVAFETVTYQEKEVASHTDIEDKDQTIYFPEIETTAKDGADGDQEVTVESKVVIVDTVEYKNLVAGQKYHVVGTLMDKATGKELIVNEKNVTSDIVFTAEKSNGKVDVTFTFDGSSLKGHSLVVFEKLYLAEGEVEQELVSHEDLEDEGQTIKMVEKDIPKPEHPKEDTPKTGDDSNAKIWIAIAALSLAGVITAGVLKRRGKKNKK</sequence>
<dbReference type="Gene3D" id="2.60.40.10">
    <property type="entry name" value="Immunoglobulins"/>
    <property type="match status" value="2"/>
</dbReference>
<keyword evidence="6" id="KW-1133">Transmembrane helix</keyword>
<feature type="signal peptide" evidence="7">
    <location>
        <begin position="1"/>
        <end position="35"/>
    </location>
</feature>
<reference evidence="9 10" key="1">
    <citation type="submission" date="2019-08" db="EMBL/GenBank/DDBJ databases">
        <title>In-depth cultivation of the pig gut microbiome towards novel bacterial diversity and tailored functional studies.</title>
        <authorList>
            <person name="Wylensek D."/>
            <person name="Hitch T.C.A."/>
            <person name="Clavel T."/>
        </authorList>
    </citation>
    <scope>NUCLEOTIDE SEQUENCE [LARGE SCALE GENOMIC DNA]</scope>
    <source>
        <strain evidence="9 10">BL-389-WT-3D</strain>
    </source>
</reference>
<feature type="transmembrane region" description="Helical" evidence="6">
    <location>
        <begin position="942"/>
        <end position="960"/>
    </location>
</feature>
<dbReference type="InterPro" id="IPR013783">
    <property type="entry name" value="Ig-like_fold"/>
</dbReference>
<keyword evidence="6" id="KW-0812">Transmembrane</keyword>
<feature type="chain" id="PRO_5032778998" evidence="7">
    <location>
        <begin position="36"/>
        <end position="969"/>
    </location>
</feature>
<dbReference type="Proteomes" id="UP000462363">
    <property type="component" value="Unassembled WGS sequence"/>
</dbReference>
<evidence type="ECO:0000256" key="1">
    <source>
        <dbReference type="ARBA" id="ARBA00022512"/>
    </source>
</evidence>
<dbReference type="InterPro" id="IPR041100">
    <property type="entry name" value="TQ"/>
</dbReference>
<dbReference type="PROSITE" id="PS50847">
    <property type="entry name" value="GRAM_POS_ANCHORING"/>
    <property type="match status" value="1"/>
</dbReference>
<feature type="domain" description="Gram-positive cocci surface proteins LPxTG" evidence="8">
    <location>
        <begin position="931"/>
        <end position="969"/>
    </location>
</feature>
<gene>
    <name evidence="9" type="ORF">FYJ37_13065</name>
</gene>
<dbReference type="NCBIfam" id="NF033903">
    <property type="entry name" value="VaFE_rpt"/>
    <property type="match status" value="3"/>
</dbReference>
<dbReference type="InterPro" id="IPR019931">
    <property type="entry name" value="LPXTG_anchor"/>
</dbReference>
<evidence type="ECO:0000256" key="2">
    <source>
        <dbReference type="ARBA" id="ARBA00022525"/>
    </source>
</evidence>
<evidence type="ECO:0000313" key="9">
    <source>
        <dbReference type="EMBL" id="MSS41250.1"/>
    </source>
</evidence>
<dbReference type="AlphaFoldDB" id="A0A844F9K8"/>
<dbReference type="SUPFAM" id="SSF49478">
    <property type="entry name" value="Cna protein B-type domain"/>
    <property type="match status" value="1"/>
</dbReference>
<protein>
    <submittedName>
        <fullName evidence="9">VaFE repeat-containing surface-anchored protein</fullName>
    </submittedName>
</protein>
<dbReference type="Gene3D" id="2.60.40.3930">
    <property type="match status" value="3"/>
</dbReference>
<proteinExistence type="predicted"/>
<feature type="region of interest" description="Disordered" evidence="5">
    <location>
        <begin position="917"/>
        <end position="937"/>
    </location>
</feature>
<keyword evidence="3 7" id="KW-0732">Signal</keyword>
<name>A0A844F9K8_CLOSV</name>
<evidence type="ECO:0000256" key="6">
    <source>
        <dbReference type="SAM" id="Phobius"/>
    </source>
</evidence>
<dbReference type="Pfam" id="PF17802">
    <property type="entry name" value="SpaA"/>
    <property type="match status" value="2"/>
</dbReference>
<evidence type="ECO:0000256" key="7">
    <source>
        <dbReference type="SAM" id="SignalP"/>
    </source>
</evidence>
<keyword evidence="4" id="KW-0572">Peptidoglycan-anchor</keyword>
<evidence type="ECO:0000259" key="8">
    <source>
        <dbReference type="PROSITE" id="PS50847"/>
    </source>
</evidence>
<dbReference type="Pfam" id="PF18202">
    <property type="entry name" value="TQ"/>
    <property type="match status" value="3"/>
</dbReference>
<comment type="caution">
    <text evidence="9">The sequence shown here is derived from an EMBL/GenBank/DDBJ whole genome shotgun (WGS) entry which is preliminary data.</text>
</comment>
<accession>A0A844F9K8</accession>
<dbReference type="EMBL" id="VUMB01000029">
    <property type="protein sequence ID" value="MSS41250.1"/>
    <property type="molecule type" value="Genomic_DNA"/>
</dbReference>
<evidence type="ECO:0000313" key="10">
    <source>
        <dbReference type="Proteomes" id="UP000462363"/>
    </source>
</evidence>
<dbReference type="Pfam" id="PF20610">
    <property type="entry name" value="TED_2"/>
    <property type="match status" value="1"/>
</dbReference>
<organism evidence="9 10">
    <name type="scientific">Clostridium scindens (strain JCM 10418 / VPI 12708)</name>
    <dbReference type="NCBI Taxonomy" id="29347"/>
    <lineage>
        <taxon>Bacteria</taxon>
        <taxon>Bacillati</taxon>
        <taxon>Bacillota</taxon>
        <taxon>Clostridia</taxon>
        <taxon>Lachnospirales</taxon>
        <taxon>Lachnospiraceae</taxon>
    </lineage>
</organism>
<keyword evidence="2" id="KW-0964">Secreted</keyword>
<evidence type="ECO:0000256" key="3">
    <source>
        <dbReference type="ARBA" id="ARBA00022729"/>
    </source>
</evidence>
<dbReference type="RefSeq" id="WP_154322991.1">
    <property type="nucleotide sequence ID" value="NZ_CP045695.1"/>
</dbReference>
<evidence type="ECO:0000256" key="5">
    <source>
        <dbReference type="SAM" id="MobiDB-lite"/>
    </source>
</evidence>